<feature type="domain" description="Bacterial toxin 50" evidence="1">
    <location>
        <begin position="419"/>
        <end position="511"/>
    </location>
</feature>
<evidence type="ECO:0000259" key="1">
    <source>
        <dbReference type="Pfam" id="PF15542"/>
    </source>
</evidence>
<sequence>MPKDRTQNNLENNLDGFERVLRALILAGMEPKEAVKVAYHRYPVMRHLYKDLLDDLVGDFAKGYGKKQAAAKFERESISAAMKKSWTDDGVNLSERMYKNSKKVQAESAEVIGKAIKEGESAAKTAKKLFDGYGKGGIIPEQDIPEFIQEVKDLPVPDWLDEEAVAEWKAAIRHARKLIEQGTTPGLRAAYSEVMDAIENGAKQNVSKAIDTAVQEKTRYTAERIARTERARAYADGVMAKYLDDPDIVAFQWKLSDRHPKCDICDVYAHADLYGLGKGIFPKDKFPKLPAHPHCLCRIKPIVDGMIDMSKQKDNVDKGGKAYIDTLPKREQERLLGVHGRNLVNKGFLSWSEKARGISHDGFNARVPVPESLKAYVKNGKVNVEKLGKRLDGEAVDDVIKRVKDYINSPFFISEYVPRQGMHTEGHKLYKSEDNKSYYEYEIPNKDVIKAIKDAIDVGGIQMTKNGNWSHKVLIDISPHIGYTVNKETGELTRTNLATVHISNKGIHIVPRKER</sequence>
<reference evidence="2" key="1">
    <citation type="journal article" date="2021" name="Proc. Natl. Acad. Sci. U.S.A.">
        <title>A Catalog of Tens of Thousands of Viruses from Human Metagenomes Reveals Hidden Associations with Chronic Diseases.</title>
        <authorList>
            <person name="Tisza M.J."/>
            <person name="Buck C.B."/>
        </authorList>
    </citation>
    <scope>NUCLEOTIDE SEQUENCE</scope>
    <source>
        <strain evidence="2">Ct1NJ1</strain>
    </source>
</reference>
<dbReference type="EMBL" id="BK057790">
    <property type="protein sequence ID" value="DAE91836.1"/>
    <property type="molecule type" value="Genomic_DNA"/>
</dbReference>
<organism evidence="2">
    <name type="scientific">Siphoviridae sp. ct1NJ1</name>
    <dbReference type="NCBI Taxonomy" id="2827557"/>
    <lineage>
        <taxon>Viruses</taxon>
        <taxon>Duplodnaviria</taxon>
        <taxon>Heunggongvirae</taxon>
        <taxon>Uroviricota</taxon>
        <taxon>Caudoviricetes</taxon>
    </lineage>
</organism>
<protein>
    <submittedName>
        <fullName evidence="2">Minor capsid protein</fullName>
    </submittedName>
</protein>
<accession>A0A8S5RRQ1</accession>
<evidence type="ECO:0000313" key="2">
    <source>
        <dbReference type="EMBL" id="DAE91836.1"/>
    </source>
</evidence>
<dbReference type="InterPro" id="IPR029100">
    <property type="entry name" value="Ntox50"/>
</dbReference>
<proteinExistence type="predicted"/>
<dbReference type="Pfam" id="PF15542">
    <property type="entry name" value="Ntox50"/>
    <property type="match status" value="1"/>
</dbReference>
<name>A0A8S5RRQ1_9CAUD</name>